<comment type="caution">
    <text evidence="1">The sequence shown here is derived from an EMBL/GenBank/DDBJ whole genome shotgun (WGS) entry which is preliminary data.</text>
</comment>
<proteinExistence type="predicted"/>
<dbReference type="Pfam" id="PF13565">
    <property type="entry name" value="HTH_32"/>
    <property type="match status" value="1"/>
</dbReference>
<name>A4BSI3_9GAMM</name>
<dbReference type="SUPFAM" id="SSF46689">
    <property type="entry name" value="Homeodomain-like"/>
    <property type="match status" value="1"/>
</dbReference>
<evidence type="ECO:0000313" key="2">
    <source>
        <dbReference type="Proteomes" id="UP000003374"/>
    </source>
</evidence>
<protein>
    <submittedName>
        <fullName evidence="1">Transposase</fullName>
    </submittedName>
</protein>
<sequence length="216" mass="24426">MVKKYKVTLQAEERQSLEAMTQKGSHQSRKVINALILLNCDEGEFNQRRLRGEDVAEVLKVSLRRFDRVKKRFVEEGLETALGGRPRQRQYERKADGDLEARLVALSCSEPPKGYSQWSLRLLADRAVELEYVDSLSYETVRRVLKKRNQTLAADRLGDSTGGQRRVCRRDGAGFGRVSTPLRWCESGCVHGRDAATAHPRDTLAAPTRPWACATP</sequence>
<dbReference type="eggNOG" id="COG3335">
    <property type="taxonomic scope" value="Bacteria"/>
</dbReference>
<accession>A4BSI3</accession>
<dbReference type="Proteomes" id="UP000003374">
    <property type="component" value="Unassembled WGS sequence"/>
</dbReference>
<dbReference type="EMBL" id="AAOF01000010">
    <property type="protein sequence ID" value="EAR21253.1"/>
    <property type="molecule type" value="Genomic_DNA"/>
</dbReference>
<dbReference type="HOGENOM" id="CLU_041125_5_1_6"/>
<dbReference type="STRING" id="314278.NB231_08350"/>
<reference evidence="1 2" key="1">
    <citation type="submission" date="2006-02" db="EMBL/GenBank/DDBJ databases">
        <authorList>
            <person name="Waterbury J."/>
            <person name="Ferriera S."/>
            <person name="Johnson J."/>
            <person name="Kravitz S."/>
            <person name="Halpern A."/>
            <person name="Remington K."/>
            <person name="Beeson K."/>
            <person name="Tran B."/>
            <person name="Rogers Y.-H."/>
            <person name="Friedman R."/>
            <person name="Venter J.C."/>
        </authorList>
    </citation>
    <scope>NUCLEOTIDE SEQUENCE [LARGE SCALE GENOMIC DNA]</scope>
    <source>
        <strain evidence="1 2">Nb-231</strain>
    </source>
</reference>
<dbReference type="AlphaFoldDB" id="A4BSI3"/>
<dbReference type="InterPro" id="IPR009057">
    <property type="entry name" value="Homeodomain-like_sf"/>
</dbReference>
<evidence type="ECO:0000313" key="1">
    <source>
        <dbReference type="EMBL" id="EAR21253.1"/>
    </source>
</evidence>
<gene>
    <name evidence="1" type="ORF">NB231_08350</name>
</gene>
<keyword evidence="2" id="KW-1185">Reference proteome</keyword>
<organism evidence="1 2">
    <name type="scientific">Nitrococcus mobilis Nb-231</name>
    <dbReference type="NCBI Taxonomy" id="314278"/>
    <lineage>
        <taxon>Bacteria</taxon>
        <taxon>Pseudomonadati</taxon>
        <taxon>Pseudomonadota</taxon>
        <taxon>Gammaproteobacteria</taxon>
        <taxon>Chromatiales</taxon>
        <taxon>Ectothiorhodospiraceae</taxon>
        <taxon>Nitrococcus</taxon>
    </lineage>
</organism>